<feature type="region of interest" description="Disordered" evidence="1">
    <location>
        <begin position="232"/>
        <end position="274"/>
    </location>
</feature>
<dbReference type="PaxDb" id="121845-A0A3Q0J9Y5"/>
<dbReference type="AlphaFoldDB" id="A0A3Q0J9Y5"/>
<keyword evidence="2" id="KW-1185">Reference proteome</keyword>
<dbReference type="RefSeq" id="XP_026685246.1">
    <property type="nucleotide sequence ID" value="XM_026829445.1"/>
</dbReference>
<feature type="compositionally biased region" description="Polar residues" evidence="1">
    <location>
        <begin position="248"/>
        <end position="272"/>
    </location>
</feature>
<name>A0A3Q0J9Y5_DIACI</name>
<accession>A0A3Q0J9Y5</accession>
<protein>
    <submittedName>
        <fullName evidence="3">Uncharacterized protein LOC113470751</fullName>
    </submittedName>
</protein>
<gene>
    <name evidence="3" type="primary">LOC113470751</name>
</gene>
<sequence>MSLAPSNNLVMKPPPLPPKKIIRSAAHMNLPINLNNFPPPSPTLSSPDRTFNGITAFEHYDPQSPKIEPKKHIHICKKHRAQNKDSEILVIEDNVDSNESNCLEQKSIPVTNPKMCKRLAKIKPMMKSDQNESNCLEQKSIPVTNPKMCKRLAKIKPIMKSDQNEINDFAESNHADLKNRLISEIKNLNSGDKNVIFPDKSSLDQTSAYENIESKHLSKLTFSSNSDMSSSFCNGETQQVPSKAVRRNSFNGTSKAVRRNSFNGTQNEQPVTEKTKRKNSFNELKNVLKFGDIILPI</sequence>
<dbReference type="GeneID" id="113470751"/>
<evidence type="ECO:0000256" key="1">
    <source>
        <dbReference type="SAM" id="MobiDB-lite"/>
    </source>
</evidence>
<feature type="compositionally biased region" description="Polar residues" evidence="1">
    <location>
        <begin position="232"/>
        <end position="241"/>
    </location>
</feature>
<dbReference type="Proteomes" id="UP000079169">
    <property type="component" value="Unplaced"/>
</dbReference>
<reference evidence="3" key="1">
    <citation type="submission" date="2025-08" db="UniProtKB">
        <authorList>
            <consortium name="RefSeq"/>
        </authorList>
    </citation>
    <scope>IDENTIFICATION</scope>
</reference>
<dbReference type="KEGG" id="dci:113470751"/>
<evidence type="ECO:0000313" key="3">
    <source>
        <dbReference type="RefSeq" id="XP_026685246.1"/>
    </source>
</evidence>
<evidence type="ECO:0000313" key="2">
    <source>
        <dbReference type="Proteomes" id="UP000079169"/>
    </source>
</evidence>
<proteinExistence type="predicted"/>
<organism evidence="2 3">
    <name type="scientific">Diaphorina citri</name>
    <name type="common">Asian citrus psyllid</name>
    <dbReference type="NCBI Taxonomy" id="121845"/>
    <lineage>
        <taxon>Eukaryota</taxon>
        <taxon>Metazoa</taxon>
        <taxon>Ecdysozoa</taxon>
        <taxon>Arthropoda</taxon>
        <taxon>Hexapoda</taxon>
        <taxon>Insecta</taxon>
        <taxon>Pterygota</taxon>
        <taxon>Neoptera</taxon>
        <taxon>Paraneoptera</taxon>
        <taxon>Hemiptera</taxon>
        <taxon>Sternorrhyncha</taxon>
        <taxon>Psylloidea</taxon>
        <taxon>Psyllidae</taxon>
        <taxon>Diaphorininae</taxon>
        <taxon>Diaphorina</taxon>
    </lineage>
</organism>